<feature type="transmembrane region" description="Helical" evidence="1">
    <location>
        <begin position="96"/>
        <end position="121"/>
    </location>
</feature>
<accession>A0AAN0IZH8</accession>
<keyword evidence="1" id="KW-0472">Membrane</keyword>
<dbReference type="EnsemblMetazoa" id="XM_019994615.1">
    <property type="protein sequence ID" value="XP_019850174.1"/>
    <property type="gene ID" value="LOC109580970"/>
</dbReference>
<feature type="transmembrane region" description="Helical" evidence="1">
    <location>
        <begin position="187"/>
        <end position="212"/>
    </location>
</feature>
<organism evidence="2 3">
    <name type="scientific">Amphimedon queenslandica</name>
    <name type="common">Sponge</name>
    <dbReference type="NCBI Taxonomy" id="400682"/>
    <lineage>
        <taxon>Eukaryota</taxon>
        <taxon>Metazoa</taxon>
        <taxon>Porifera</taxon>
        <taxon>Demospongiae</taxon>
        <taxon>Heteroscleromorpha</taxon>
        <taxon>Haplosclerida</taxon>
        <taxon>Niphatidae</taxon>
        <taxon>Amphimedon</taxon>
    </lineage>
</organism>
<feature type="transmembrane region" description="Helical" evidence="1">
    <location>
        <begin position="133"/>
        <end position="151"/>
    </location>
</feature>
<keyword evidence="3" id="KW-1185">Reference proteome</keyword>
<feature type="transmembrane region" description="Helical" evidence="1">
    <location>
        <begin position="232"/>
        <end position="256"/>
    </location>
</feature>
<reference evidence="2" key="2">
    <citation type="submission" date="2024-06" db="UniProtKB">
        <authorList>
            <consortium name="EnsemblMetazoa"/>
        </authorList>
    </citation>
    <scope>IDENTIFICATION</scope>
</reference>
<proteinExistence type="predicted"/>
<evidence type="ECO:0000313" key="3">
    <source>
        <dbReference type="Proteomes" id="UP000007879"/>
    </source>
</evidence>
<evidence type="ECO:0000313" key="2">
    <source>
        <dbReference type="EnsemblMetazoa" id="XP_019850174.1"/>
    </source>
</evidence>
<reference evidence="3" key="1">
    <citation type="journal article" date="2010" name="Nature">
        <title>The Amphimedon queenslandica genome and the evolution of animal complexity.</title>
        <authorList>
            <person name="Srivastava M."/>
            <person name="Simakov O."/>
            <person name="Chapman J."/>
            <person name="Fahey B."/>
            <person name="Gauthier M.E."/>
            <person name="Mitros T."/>
            <person name="Richards G.S."/>
            <person name="Conaco C."/>
            <person name="Dacre M."/>
            <person name="Hellsten U."/>
            <person name="Larroux C."/>
            <person name="Putnam N.H."/>
            <person name="Stanke M."/>
            <person name="Adamska M."/>
            <person name="Darling A."/>
            <person name="Degnan S.M."/>
            <person name="Oakley T.H."/>
            <person name="Plachetzki D.C."/>
            <person name="Zhai Y."/>
            <person name="Adamski M."/>
            <person name="Calcino A."/>
            <person name="Cummins S.F."/>
            <person name="Goodstein D.M."/>
            <person name="Harris C."/>
            <person name="Jackson D.J."/>
            <person name="Leys S.P."/>
            <person name="Shu S."/>
            <person name="Woodcroft B.J."/>
            <person name="Vervoort M."/>
            <person name="Kosik K.S."/>
            <person name="Manning G."/>
            <person name="Degnan B.M."/>
            <person name="Rokhsar D.S."/>
        </authorList>
    </citation>
    <scope>NUCLEOTIDE SEQUENCE [LARGE SCALE GENOMIC DNA]</scope>
</reference>
<evidence type="ECO:0000256" key="1">
    <source>
        <dbReference type="SAM" id="Phobius"/>
    </source>
</evidence>
<feature type="transmembrane region" description="Helical" evidence="1">
    <location>
        <begin position="157"/>
        <end position="175"/>
    </location>
</feature>
<keyword evidence="1" id="KW-1133">Transmembrane helix</keyword>
<sequence length="396" mass="44861">MKKLSSWCTYFCFIFERVLLVVIVLIILAILIVPTALEGTTKHSDITFTDITNTVNFTVAGANESFNCSEDFYFSTEHGYCRPICSQWSWNMSRNAALLLSGLSSGFALIICTMTFIVAGFRYKIIFQFPTVFVIYVTVAYFVIGVTYQYMTVSASFWWFSWAAATLFKLLHPLYSRSLLITGKCGYIHIILVLLGLLFPVIGIVITIFANSPSYVIANYPGTVCFARETDIMLYTTIFPPIVLTSMYSLIVISVIRIIHKHNSGLFQAEKEVHGHQVKSTFHFTTAERKLLFILLLNIFRSLIKFIGLGVFFIRQDNIINSIFEYFECEARGSEGNCAFITKLVGLPNFITILDSIIPLGPLFYVINWSTVKRIVCKRNGLSNSKTLQTNNNELL</sequence>
<protein>
    <submittedName>
        <fullName evidence="2">Uncharacterized protein</fullName>
    </submittedName>
</protein>
<feature type="transmembrane region" description="Helical" evidence="1">
    <location>
        <begin position="7"/>
        <end position="33"/>
    </location>
</feature>
<feature type="transmembrane region" description="Helical" evidence="1">
    <location>
        <begin position="291"/>
        <end position="314"/>
    </location>
</feature>
<keyword evidence="1" id="KW-0812">Transmembrane</keyword>
<gene>
    <name evidence="2" type="primary">109580970</name>
</gene>
<name>A0AAN0IZH8_AMPQE</name>
<dbReference type="Proteomes" id="UP000007879">
    <property type="component" value="Unassembled WGS sequence"/>
</dbReference>
<dbReference type="AlphaFoldDB" id="A0AAN0IZH8"/>